<accession>A0A6M0SYJ6</accession>
<protein>
    <submittedName>
        <fullName evidence="1">Uncharacterized protein</fullName>
    </submittedName>
</protein>
<dbReference type="AlphaFoldDB" id="A0A6M0SYJ6"/>
<proteinExistence type="predicted"/>
<comment type="caution">
    <text evidence="1">The sequence shown here is derived from an EMBL/GenBank/DDBJ whole genome shotgun (WGS) entry which is preliminary data.</text>
</comment>
<reference evidence="1 2" key="1">
    <citation type="submission" date="2019-02" db="EMBL/GenBank/DDBJ databases">
        <title>Genome sequencing of Clostridium botulinum clinical isolates.</title>
        <authorList>
            <person name="Brunt J."/>
            <person name="Van Vliet A.H.M."/>
            <person name="Stringer S.C."/>
            <person name="Grant K.A."/>
            <person name="Carter A.C."/>
            <person name="Peck M.W."/>
        </authorList>
    </citation>
    <scope>NUCLEOTIDE SEQUENCE [LARGE SCALE GENOMIC DNA]</scope>
    <source>
        <strain evidence="1 2">R1125/03</strain>
    </source>
</reference>
<evidence type="ECO:0000313" key="2">
    <source>
        <dbReference type="Proteomes" id="UP000473089"/>
    </source>
</evidence>
<organism evidence="1 2">
    <name type="scientific">Clostridium botulinum</name>
    <dbReference type="NCBI Taxonomy" id="1491"/>
    <lineage>
        <taxon>Bacteria</taxon>
        <taxon>Bacillati</taxon>
        <taxon>Bacillota</taxon>
        <taxon>Clostridia</taxon>
        <taxon>Eubacteriales</taxon>
        <taxon>Clostridiaceae</taxon>
        <taxon>Clostridium</taxon>
    </lineage>
</organism>
<dbReference type="EMBL" id="SGJP01000011">
    <property type="protein sequence ID" value="NFA60035.1"/>
    <property type="molecule type" value="Genomic_DNA"/>
</dbReference>
<sequence length="86" mass="10439">MCSREGGKMVNYIVELSINTVDKEYKRFVEELMEVSDIDISVVEDRKEFWNEYEIFKNKTYYIELELSNYEYIKLSKTFNIKNNNN</sequence>
<gene>
    <name evidence="1" type="ORF">EXM42_06395</name>
</gene>
<name>A0A6M0SYJ6_CLOBO</name>
<dbReference type="Proteomes" id="UP000473089">
    <property type="component" value="Unassembled WGS sequence"/>
</dbReference>
<evidence type="ECO:0000313" key="1">
    <source>
        <dbReference type="EMBL" id="NFA60035.1"/>
    </source>
</evidence>